<evidence type="ECO:0008006" key="3">
    <source>
        <dbReference type="Google" id="ProtNLM"/>
    </source>
</evidence>
<dbReference type="STRING" id="1220924.W2S2T1"/>
<sequence length="359" mass="38886">MVAKPPILQGQTPNISLGGFKEKILSAPQWPVLSHLNADTSWLISLAYPPNARRPAGRTRFNILIDPWFTGAQSDVASWFSTQYHAVPSSIQSIASLNSILADVETACLSTLGTPDANGSSPTNFIDLVAISHEFTDHCHRATLEELPSHVPVFTTTKAAQLVRSWSHFDTVVDVPPLTATTDWRNTSNPPLPSWLGISRLTTEGNSLYYHSALIFCIAKASLSALPTPELDNTAAEAVIYTPHGVESGTFSQLSSARPTIETLALLHGLHDVSITLSKQLNLGAHNAFRAQKLLKPKYWVGTHDEVKRGLGLIGPLLRRKAWTIEDAVRQAAEEEGGAGEGEKLPWVELGNGESLVLA</sequence>
<keyword evidence="2" id="KW-1185">Reference proteome</keyword>
<dbReference type="GeneID" id="19969377"/>
<dbReference type="InterPro" id="IPR036866">
    <property type="entry name" value="RibonucZ/Hydroxyglut_hydro"/>
</dbReference>
<dbReference type="AlphaFoldDB" id="W2S2T1"/>
<evidence type="ECO:0000313" key="2">
    <source>
        <dbReference type="Proteomes" id="UP000030752"/>
    </source>
</evidence>
<proteinExistence type="predicted"/>
<organism evidence="1 2">
    <name type="scientific">Cyphellophora europaea (strain CBS 101466)</name>
    <name type="common">Phialophora europaea</name>
    <dbReference type="NCBI Taxonomy" id="1220924"/>
    <lineage>
        <taxon>Eukaryota</taxon>
        <taxon>Fungi</taxon>
        <taxon>Dikarya</taxon>
        <taxon>Ascomycota</taxon>
        <taxon>Pezizomycotina</taxon>
        <taxon>Eurotiomycetes</taxon>
        <taxon>Chaetothyriomycetidae</taxon>
        <taxon>Chaetothyriales</taxon>
        <taxon>Cyphellophoraceae</taxon>
        <taxon>Cyphellophora</taxon>
    </lineage>
</organism>
<reference evidence="1 2" key="1">
    <citation type="submission" date="2013-03" db="EMBL/GenBank/DDBJ databases">
        <title>The Genome Sequence of Phialophora europaea CBS 101466.</title>
        <authorList>
            <consortium name="The Broad Institute Genomics Platform"/>
            <person name="Cuomo C."/>
            <person name="de Hoog S."/>
            <person name="Gorbushina A."/>
            <person name="Walker B."/>
            <person name="Young S.K."/>
            <person name="Zeng Q."/>
            <person name="Gargeya S."/>
            <person name="Fitzgerald M."/>
            <person name="Haas B."/>
            <person name="Abouelleil A."/>
            <person name="Allen A.W."/>
            <person name="Alvarado L."/>
            <person name="Arachchi H.M."/>
            <person name="Berlin A.M."/>
            <person name="Chapman S.B."/>
            <person name="Gainer-Dewar J."/>
            <person name="Goldberg J."/>
            <person name="Griggs A."/>
            <person name="Gujja S."/>
            <person name="Hansen M."/>
            <person name="Howarth C."/>
            <person name="Imamovic A."/>
            <person name="Ireland A."/>
            <person name="Larimer J."/>
            <person name="McCowan C."/>
            <person name="Murphy C."/>
            <person name="Pearson M."/>
            <person name="Poon T.W."/>
            <person name="Priest M."/>
            <person name="Roberts A."/>
            <person name="Saif S."/>
            <person name="Shea T."/>
            <person name="Sisk P."/>
            <person name="Sykes S."/>
            <person name="Wortman J."/>
            <person name="Nusbaum C."/>
            <person name="Birren B."/>
        </authorList>
    </citation>
    <scope>NUCLEOTIDE SEQUENCE [LARGE SCALE GENOMIC DNA]</scope>
    <source>
        <strain evidence="1 2">CBS 101466</strain>
    </source>
</reference>
<dbReference type="InParanoid" id="W2S2T1"/>
<evidence type="ECO:0000313" key="1">
    <source>
        <dbReference type="EMBL" id="ETN42880.1"/>
    </source>
</evidence>
<protein>
    <recommendedName>
        <fullName evidence="3">Metallo-beta-lactamase domain-containing protein</fullName>
    </recommendedName>
</protein>
<dbReference type="Gene3D" id="3.60.15.10">
    <property type="entry name" value="Ribonuclease Z/Hydroxyacylglutathione hydrolase-like"/>
    <property type="match status" value="1"/>
</dbReference>
<accession>W2S2T1</accession>
<dbReference type="eggNOG" id="ENOG502RYFN">
    <property type="taxonomic scope" value="Eukaryota"/>
</dbReference>
<dbReference type="RefSeq" id="XP_008714616.1">
    <property type="nucleotide sequence ID" value="XM_008716394.1"/>
</dbReference>
<dbReference type="HOGENOM" id="CLU_047435_1_0_1"/>
<name>W2S2T1_CYPE1</name>
<dbReference type="PANTHER" id="PTHR36142">
    <property type="entry name" value="METALLO-HYDROLASE/OXIDOREDUCTASE SUPERFAMILY PROTEIN"/>
    <property type="match status" value="1"/>
</dbReference>
<dbReference type="EMBL" id="KB822718">
    <property type="protein sequence ID" value="ETN42880.1"/>
    <property type="molecule type" value="Genomic_DNA"/>
</dbReference>
<dbReference type="OrthoDB" id="9971601at2759"/>
<dbReference type="VEuPathDB" id="FungiDB:HMPREF1541_02038"/>
<dbReference type="PANTHER" id="PTHR36142:SF2">
    <property type="entry name" value="METALLO-HYDROLASE_OXIDOREDUCTASE SUPERFAMILY PROTEIN"/>
    <property type="match status" value="1"/>
</dbReference>
<gene>
    <name evidence="1" type="ORF">HMPREF1541_02038</name>
</gene>
<dbReference type="Proteomes" id="UP000030752">
    <property type="component" value="Unassembled WGS sequence"/>
</dbReference>